<dbReference type="GO" id="GO:0030170">
    <property type="term" value="F:pyridoxal phosphate binding"/>
    <property type="evidence" value="ECO:0007669"/>
    <property type="project" value="InterPro"/>
</dbReference>
<dbReference type="InterPro" id="IPR015421">
    <property type="entry name" value="PyrdxlP-dep_Trfase_major"/>
</dbReference>
<dbReference type="SUPFAM" id="SSF53383">
    <property type="entry name" value="PLP-dependent transferases"/>
    <property type="match status" value="1"/>
</dbReference>
<evidence type="ECO:0000313" key="5">
    <source>
        <dbReference type="EMBL" id="VAW30395.1"/>
    </source>
</evidence>
<dbReference type="Gene3D" id="3.90.1150.100">
    <property type="match status" value="2"/>
</dbReference>
<evidence type="ECO:0000256" key="3">
    <source>
        <dbReference type="ARBA" id="ARBA00022679"/>
    </source>
</evidence>
<reference evidence="5" key="1">
    <citation type="submission" date="2018-06" db="EMBL/GenBank/DDBJ databases">
        <authorList>
            <person name="Zhirakovskaya E."/>
        </authorList>
    </citation>
    <scope>NUCLEOTIDE SEQUENCE</scope>
</reference>
<dbReference type="PANTHER" id="PTHR42832:SF3">
    <property type="entry name" value="L-GLUTAMINE--4-(METHYLSULFANYL)-2-OXOBUTANOATE AMINOTRANSFERASE"/>
    <property type="match status" value="1"/>
</dbReference>
<dbReference type="CDD" id="cd00609">
    <property type="entry name" value="AAT_like"/>
    <property type="match status" value="1"/>
</dbReference>
<dbReference type="EMBL" id="UOET01000508">
    <property type="protein sequence ID" value="VAW30395.1"/>
    <property type="molecule type" value="Genomic_DNA"/>
</dbReference>
<evidence type="ECO:0000256" key="2">
    <source>
        <dbReference type="ARBA" id="ARBA00022576"/>
    </source>
</evidence>
<proteinExistence type="predicted"/>
<organism evidence="5">
    <name type="scientific">hydrothermal vent metagenome</name>
    <dbReference type="NCBI Taxonomy" id="652676"/>
    <lineage>
        <taxon>unclassified sequences</taxon>
        <taxon>metagenomes</taxon>
        <taxon>ecological metagenomes</taxon>
    </lineage>
</organism>
<dbReference type="PANTHER" id="PTHR42832">
    <property type="entry name" value="AMINO ACID AMINOTRANSFERASE"/>
    <property type="match status" value="1"/>
</dbReference>
<keyword evidence="2 5" id="KW-0032">Aminotransferase</keyword>
<dbReference type="InterPro" id="IPR015424">
    <property type="entry name" value="PyrdxlP-dep_Trfase"/>
</dbReference>
<keyword evidence="3 5" id="KW-0808">Transferase</keyword>
<dbReference type="Gene3D" id="3.40.640.10">
    <property type="entry name" value="Type I PLP-dependent aspartate aminotransferase-like (Major domain)"/>
    <property type="match status" value="1"/>
</dbReference>
<evidence type="ECO:0000259" key="4">
    <source>
        <dbReference type="Pfam" id="PF00155"/>
    </source>
</evidence>
<evidence type="ECO:0000256" key="1">
    <source>
        <dbReference type="ARBA" id="ARBA00001933"/>
    </source>
</evidence>
<protein>
    <submittedName>
        <fullName evidence="5">Aspartate aminotransferase</fullName>
        <ecNumber evidence="5">2.6.1.1</ecNumber>
    </submittedName>
</protein>
<dbReference type="InterPro" id="IPR004839">
    <property type="entry name" value="Aminotransferase_I/II_large"/>
</dbReference>
<dbReference type="AlphaFoldDB" id="A0A3B0UH96"/>
<accession>A0A3B0UH96</accession>
<dbReference type="InterPro" id="IPR050881">
    <property type="entry name" value="LL-DAP_aminotransferase"/>
</dbReference>
<feature type="domain" description="Aminotransferase class I/classII large" evidence="4">
    <location>
        <begin position="57"/>
        <end position="292"/>
    </location>
</feature>
<comment type="cofactor">
    <cofactor evidence="1">
        <name>pyridoxal 5'-phosphate</name>
        <dbReference type="ChEBI" id="CHEBI:597326"/>
    </cofactor>
</comment>
<gene>
    <name evidence="5" type="ORF">MNBD_BACTEROID07-1886</name>
</gene>
<name>A0A3B0UH96_9ZZZZ</name>
<sequence length="440" mass="49891">MKNTPIDYQVVNQKIKESGLHSVGKATIREIKRLVDEIEKATGKEFIRMEMGVPGLPPVQIGVDAQIEALKKGVAAIYPNIQGLQVLKEEFSRFLKLFMDIDVNPEGCIPTVGSMQGGFASFLCMSRTNRNQDSTLFIDPGFPVHKMQHKVLNLRYESFDVYNYRGKKLKTKLESYFKTGRFHSVLYSNPNNPSWICFTDEELRIIGEMADKYNVAILEDLAYFGMDFRKDYSQPGKPPYQPTVAKYSKNYILFVSSSKIFSYAGERIGMMAISNNLFTMSLPDLLRYYTTDNLGYSLIFETLYPLSSGTAHSAQYAITAVLKAANEGKFNFVDYVKDYGVKAREMKKMFLNNGFNIVYDMDIDQPIADGFYFTFSYPGLDAETLLHELAFYGISAISLLITGSEHKEGIRACTSLVKHEQLPLLNTRLAQFHKDHPVAK</sequence>
<dbReference type="Pfam" id="PF00155">
    <property type="entry name" value="Aminotran_1_2"/>
    <property type="match status" value="1"/>
</dbReference>
<dbReference type="GO" id="GO:0004069">
    <property type="term" value="F:L-aspartate:2-oxoglutarate aminotransferase activity"/>
    <property type="evidence" value="ECO:0007669"/>
    <property type="project" value="UniProtKB-EC"/>
</dbReference>
<dbReference type="EC" id="2.6.1.1" evidence="5"/>